<reference evidence="1 2" key="1">
    <citation type="journal article" date="2020" name="Nature">
        <title>Six reference-quality genomes reveal evolution of bat adaptations.</title>
        <authorList>
            <person name="Jebb D."/>
            <person name="Huang Z."/>
            <person name="Pippel M."/>
            <person name="Hughes G.M."/>
            <person name="Lavrichenko K."/>
            <person name="Devanna P."/>
            <person name="Winkler S."/>
            <person name="Jermiin L.S."/>
            <person name="Skirmuntt E.C."/>
            <person name="Katzourakis A."/>
            <person name="Burkitt-Gray L."/>
            <person name="Ray D.A."/>
            <person name="Sullivan K.A.M."/>
            <person name="Roscito J.G."/>
            <person name="Kirilenko B.M."/>
            <person name="Davalos L.M."/>
            <person name="Corthals A.P."/>
            <person name="Power M.L."/>
            <person name="Jones G."/>
            <person name="Ransome R.D."/>
            <person name="Dechmann D.K.N."/>
            <person name="Locatelli A.G."/>
            <person name="Puechmaille S.J."/>
            <person name="Fedrigo O."/>
            <person name="Jarvis E.D."/>
            <person name="Hiller M."/>
            <person name="Vernes S.C."/>
            <person name="Myers E.W."/>
            <person name="Teeling E.C."/>
        </authorList>
    </citation>
    <scope>NUCLEOTIDE SEQUENCE [LARGE SCALE GENOMIC DNA]</scope>
    <source>
        <strain evidence="1">MPipKuh1</strain>
        <tissue evidence="1">Flight muscle</tissue>
    </source>
</reference>
<dbReference type="AlphaFoldDB" id="A0A7J7UTN0"/>
<dbReference type="Proteomes" id="UP000558488">
    <property type="component" value="Unassembled WGS sequence"/>
</dbReference>
<comment type="caution">
    <text evidence="1">The sequence shown here is derived from an EMBL/GenBank/DDBJ whole genome shotgun (WGS) entry which is preliminary data.</text>
</comment>
<dbReference type="EMBL" id="JACAGB010000018">
    <property type="protein sequence ID" value="KAF6316228.1"/>
    <property type="molecule type" value="Genomic_DNA"/>
</dbReference>
<sequence length="148" mass="16131">MLPWSWLAGNYSQMWVNGILFGHFMGIFTGWDMAPTCQTSCWFPGLEIVHWVTCAGSPGNGKQGAGLCPACLLTETVTSQIAKWVSTCHILPTDISHGQCFPAVSVMADHVCGLGLSATTCPRMTQTEPRTRGIPRCHPAHLKKLLLF</sequence>
<evidence type="ECO:0000313" key="1">
    <source>
        <dbReference type="EMBL" id="KAF6316228.1"/>
    </source>
</evidence>
<gene>
    <name evidence="1" type="ORF">mPipKuh1_008731</name>
</gene>
<accession>A0A7J7UTN0</accession>
<protein>
    <submittedName>
        <fullName evidence="1">Uncharacterized protein</fullName>
    </submittedName>
</protein>
<evidence type="ECO:0000313" key="2">
    <source>
        <dbReference type="Proteomes" id="UP000558488"/>
    </source>
</evidence>
<name>A0A7J7UTN0_PIPKU</name>
<proteinExistence type="predicted"/>
<organism evidence="1 2">
    <name type="scientific">Pipistrellus kuhlii</name>
    <name type="common">Kuhl's pipistrelle</name>
    <dbReference type="NCBI Taxonomy" id="59472"/>
    <lineage>
        <taxon>Eukaryota</taxon>
        <taxon>Metazoa</taxon>
        <taxon>Chordata</taxon>
        <taxon>Craniata</taxon>
        <taxon>Vertebrata</taxon>
        <taxon>Euteleostomi</taxon>
        <taxon>Mammalia</taxon>
        <taxon>Eutheria</taxon>
        <taxon>Laurasiatheria</taxon>
        <taxon>Chiroptera</taxon>
        <taxon>Yangochiroptera</taxon>
        <taxon>Vespertilionidae</taxon>
        <taxon>Pipistrellus</taxon>
    </lineage>
</organism>
<keyword evidence="2" id="KW-1185">Reference proteome</keyword>